<dbReference type="PROSITE" id="PS00012">
    <property type="entry name" value="PHOSPHOPANTETHEINE"/>
    <property type="match status" value="1"/>
</dbReference>
<dbReference type="PANTHER" id="PTHR45527:SF1">
    <property type="entry name" value="FATTY ACID SYNTHASE"/>
    <property type="match status" value="1"/>
</dbReference>
<dbReference type="CDD" id="cd12116">
    <property type="entry name" value="A_NRPS_Ta1_like"/>
    <property type="match status" value="2"/>
</dbReference>
<dbReference type="GO" id="GO:0044550">
    <property type="term" value="P:secondary metabolite biosynthetic process"/>
    <property type="evidence" value="ECO:0007669"/>
    <property type="project" value="UniProtKB-ARBA"/>
</dbReference>
<dbReference type="GO" id="GO:0005829">
    <property type="term" value="C:cytosol"/>
    <property type="evidence" value="ECO:0007669"/>
    <property type="project" value="TreeGrafter"/>
</dbReference>
<dbReference type="OrthoDB" id="9030879at2"/>
<dbReference type="Gene3D" id="3.30.300.30">
    <property type="match status" value="2"/>
</dbReference>
<dbReference type="STRING" id="529704.SAMN02927913_2985"/>
<dbReference type="Gene3D" id="3.40.50.1820">
    <property type="entry name" value="alpha/beta hydrolase"/>
    <property type="match status" value="1"/>
</dbReference>
<name>A0A1H6VDN7_9GAMM</name>
<feature type="domain" description="Carrier" evidence="4">
    <location>
        <begin position="988"/>
        <end position="1062"/>
    </location>
</feature>
<dbReference type="FunFam" id="2.30.38.10:FF:000001">
    <property type="entry name" value="Non-ribosomal peptide synthetase PvdI"/>
    <property type="match status" value="2"/>
</dbReference>
<dbReference type="FunFam" id="3.40.50.12780:FF:000012">
    <property type="entry name" value="Non-ribosomal peptide synthetase"/>
    <property type="match status" value="2"/>
</dbReference>
<dbReference type="PROSITE" id="PS50075">
    <property type="entry name" value="CARRIER"/>
    <property type="match status" value="2"/>
</dbReference>
<proteinExistence type="predicted"/>
<feature type="domain" description="Carrier" evidence="4">
    <location>
        <begin position="2049"/>
        <end position="2126"/>
    </location>
</feature>
<dbReference type="InterPro" id="IPR025110">
    <property type="entry name" value="AMP-bd_C"/>
</dbReference>
<dbReference type="InterPro" id="IPR020806">
    <property type="entry name" value="PKS_PP-bd"/>
</dbReference>
<sequence length="2151" mass="233279">MNPDSPAPAALTAVDYDPFATVALTRVVPSTEAQREIWLAAQLGDDASLAFNESVSLRLRGRLDTHALHGALRDMLGRHDALRSTFGPDGETLCVLEQPELPLPLADLGGLDDAARDAALAGRLRAVVETPFVLEQGPLLRAELLRLGPDDHLLLLTTHHIVCDGWSWWVMVRELAALYGARTGQATEPLAPAESFADYALTLARQPDGKTLAADEAYWLARFADAPPPLELPTDRARPPRRSFASARIDHVLDAALVGALKRLGAQRGASLFATLLGGFAAVLARLAGQHEVVVGMPAAAQSLDGHDHLVGHCVNLLPLRCSPDPAAPLARLLDDTQATLLDALDHQRYTFGTLLKKLGVPRDPGRLPLVSVMFNIDQALDQQATAFPGLAMSFASTPRSFENFELFINAVQEHGQLRLECQYNRDLFDRATVARWLGAYETLLRAATARPDALLGELPLVDEAGRRALLALQPAPTPVALQRMHAPFEAQAARTPGRVAVRCGDAALTYAEFDARANRIAHLLRAHGARAGALVGIALDRGIDMLAAVLGTLKAGAGYVPLDPGFPAERLNFMVSDASLAVLVTQAAHAGRFDLRGRPVLALDQASELLAAQPASRPDEEEASPDAVAYVIYTSGSTGQPKGVEIPHRAAVNFLASMAERPGLLADDRLLAVTTLSFDIAVLELLGPLGVGGEVVLARREEALDGQALKGLLAGSHATLMQATPATWRMLLESGWSPAAGFRALCGGEALAPDLAAQLLARCTEVWNLYGPTETTVWSTCWRVEDPRDGIAIGTPIANTTVWILDEQRQLCSLGVPGEIWIGGAGVALGYRHRPELSAERFVADPFAGTPGARMYRTGDRGRWRADGTLEHLGRLDFQVKLRGFRIELGEIEAHLLGRPEVADAVVSTREIHPGDVRLMAHVVAAPGTAIDEPTLRAHLRMALPDYMIPQHFVVLDAIPRLPNGKTDRARLPVPAQAPSAAEVQATARDELEERILAAMAASLGGRLGPEDNFFEHGGHSLLAAQLMARLNREFELALPMRTVFEAQTPARLAAAIRAASEASARADARHIARLADRHRAPLSLMQQRLWYLEQLHPGRVAYNTPSAHRLRGPMNAAAFERALQEVIDRQAILRTSIGQDDDGAFQRIHDSLTVQLLPAEMLPGTSLAEREEALLERLTALIAEPFDLTTPPLFRVRLFRLDEQDHVFFFMAHHIIWDGWSFDLLYTELSSAYAAFCAGQPMPLPPPAIEYGDFAAWQRDWMQGEELERQLAHWRERLAGTLEPLELPAARARPPRPSGAGATEWIRLPAAGMQAVHALGLRTGTTAFMVLLAAYYVFLHRSGGQRDLVVGVPVRGRDSAELEAVMGFFVNALPLRLQVDPQVSFEDVLQQVRAVVLDAFACPDVPFEHLVRALRVPRDDSRSPIYQASFSFQDVRQRNLCWADLKHEHLPVFQPGAADDLGLWFIEQEHGLLGGLTYSTDLFDAATARRLRKNYEAVLASALADPAQPVSRLALLPADELAQLHRWNATARDAVGHSVHGLFEAQARRTPERIALREGGTTLTYAALDARANRIAHALRERGAQPGALVGIALDRGADMVAALLGALKTGAGYVPLDPAFPAERLAFMLQDAGLAVLVSEQRLLSRLPDGEHAALLLDEAAALDGWPSTPLPAEAALDPDAIAYVIYTSGSTGKPKGVEIPHRAAVNFLASMAERPGLRADDRLLAVTTLSFDIAVLELFGPLSVGGEVVLARREDMMDGDALKGLLATSRATVMQATPATWQVLLQAGWCGSPGFRALCGGEALAPDLAAQLLARCTEVWNLYGPTETTVWSTCWRVEHPRDGIAIGTPIANTTVWILDEQRQLCSLGVPGEIWIGGAGVALGYRHRPELSAERFVADPFAGTPGARMYRTGDRGRWRADGTLEHLGRLDFQVKLRGFRIELGEIESIVREEPAIGECVATVHEVDAQDRRLVLYVVSSEAQDSLLPRLRARLAAQLPGYMQPQHVMLLPALPRTPNGKIDRKALPAPELHTGVAPSEDEAAWLADADPHQRYLAALWCELIGVGQVLPSDNFFDVGGHSLLAMELAARVRRETGVRINLLDIATGTLASLAAALPEGQDAAAKQESPAFGARLRRLLRLRGRHRDQ</sequence>
<dbReference type="InterPro" id="IPR045851">
    <property type="entry name" value="AMP-bd_C_sf"/>
</dbReference>
<dbReference type="RefSeq" id="WP_091338669.1">
    <property type="nucleotide sequence ID" value="NZ_FNYC01000004.1"/>
</dbReference>
<keyword evidence="3" id="KW-0597">Phosphoprotein</keyword>
<evidence type="ECO:0000256" key="3">
    <source>
        <dbReference type="ARBA" id="ARBA00022553"/>
    </source>
</evidence>
<evidence type="ECO:0000313" key="6">
    <source>
        <dbReference type="Proteomes" id="UP000199420"/>
    </source>
</evidence>
<dbReference type="InterPro" id="IPR023213">
    <property type="entry name" value="CAT-like_dom_sf"/>
</dbReference>
<dbReference type="Gene3D" id="3.30.559.10">
    <property type="entry name" value="Chloramphenicol acetyltransferase-like domain"/>
    <property type="match status" value="2"/>
</dbReference>
<dbReference type="CDD" id="cd19531">
    <property type="entry name" value="LCL_NRPS-like"/>
    <property type="match status" value="2"/>
</dbReference>
<dbReference type="InterPro" id="IPR006162">
    <property type="entry name" value="Ppantetheine_attach_site"/>
</dbReference>
<dbReference type="InterPro" id="IPR001242">
    <property type="entry name" value="Condensation_dom"/>
</dbReference>
<dbReference type="FunFam" id="3.40.50.980:FF:000001">
    <property type="entry name" value="Non-ribosomal peptide synthetase"/>
    <property type="match status" value="2"/>
</dbReference>
<evidence type="ECO:0000256" key="1">
    <source>
        <dbReference type="ARBA" id="ARBA00001957"/>
    </source>
</evidence>
<dbReference type="SUPFAM" id="SSF52777">
    <property type="entry name" value="CoA-dependent acyltransferases"/>
    <property type="match status" value="4"/>
</dbReference>
<dbReference type="Gene3D" id="1.10.1200.10">
    <property type="entry name" value="ACP-like"/>
    <property type="match status" value="1"/>
</dbReference>
<dbReference type="PROSITE" id="PS00455">
    <property type="entry name" value="AMP_BINDING"/>
    <property type="match status" value="2"/>
</dbReference>
<dbReference type="Gene3D" id="3.30.559.30">
    <property type="entry name" value="Nonribosomal peptide synthetase, condensation domain"/>
    <property type="match status" value="2"/>
</dbReference>
<dbReference type="InterPro" id="IPR010071">
    <property type="entry name" value="AA_adenyl_dom"/>
</dbReference>
<organism evidence="5 6">
    <name type="scientific">Frateuria terrea</name>
    <dbReference type="NCBI Taxonomy" id="529704"/>
    <lineage>
        <taxon>Bacteria</taxon>
        <taxon>Pseudomonadati</taxon>
        <taxon>Pseudomonadota</taxon>
        <taxon>Gammaproteobacteria</taxon>
        <taxon>Lysobacterales</taxon>
        <taxon>Rhodanobacteraceae</taxon>
        <taxon>Frateuria</taxon>
    </lineage>
</organism>
<dbReference type="Pfam" id="PF00501">
    <property type="entry name" value="AMP-binding"/>
    <property type="match status" value="2"/>
</dbReference>
<dbReference type="InterPro" id="IPR036736">
    <property type="entry name" value="ACP-like_sf"/>
</dbReference>
<dbReference type="SMART" id="SM00823">
    <property type="entry name" value="PKS_PP"/>
    <property type="match status" value="2"/>
</dbReference>
<dbReference type="Pfam" id="PF00550">
    <property type="entry name" value="PP-binding"/>
    <property type="match status" value="2"/>
</dbReference>
<evidence type="ECO:0000259" key="4">
    <source>
        <dbReference type="PROSITE" id="PS50075"/>
    </source>
</evidence>
<dbReference type="InterPro" id="IPR000873">
    <property type="entry name" value="AMP-dep_synth/lig_dom"/>
</dbReference>
<dbReference type="Pfam" id="PF00668">
    <property type="entry name" value="Condensation"/>
    <property type="match status" value="2"/>
</dbReference>
<dbReference type="Gene3D" id="3.40.50.980">
    <property type="match status" value="4"/>
</dbReference>
<dbReference type="GO" id="GO:0003824">
    <property type="term" value="F:catalytic activity"/>
    <property type="evidence" value="ECO:0007669"/>
    <property type="project" value="InterPro"/>
</dbReference>
<dbReference type="Proteomes" id="UP000199420">
    <property type="component" value="Unassembled WGS sequence"/>
</dbReference>
<dbReference type="InterPro" id="IPR020845">
    <property type="entry name" value="AMP-binding_CS"/>
</dbReference>
<comment type="cofactor">
    <cofactor evidence="1">
        <name>pantetheine 4'-phosphate</name>
        <dbReference type="ChEBI" id="CHEBI:47942"/>
    </cofactor>
</comment>
<evidence type="ECO:0000313" key="5">
    <source>
        <dbReference type="EMBL" id="SEJ02678.1"/>
    </source>
</evidence>
<dbReference type="GO" id="GO:0031177">
    <property type="term" value="F:phosphopantetheine binding"/>
    <property type="evidence" value="ECO:0007669"/>
    <property type="project" value="InterPro"/>
</dbReference>
<accession>A0A1H6VDN7</accession>
<protein>
    <submittedName>
        <fullName evidence="5">Amino acid adenylation domain-containing protein</fullName>
    </submittedName>
</protein>
<dbReference type="NCBIfam" id="NF003417">
    <property type="entry name" value="PRK04813.1"/>
    <property type="match status" value="2"/>
</dbReference>
<dbReference type="InterPro" id="IPR009081">
    <property type="entry name" value="PP-bd_ACP"/>
</dbReference>
<dbReference type="FunFam" id="3.30.300.30:FF:000010">
    <property type="entry name" value="Enterobactin synthetase component F"/>
    <property type="match status" value="1"/>
</dbReference>
<dbReference type="PANTHER" id="PTHR45527">
    <property type="entry name" value="NONRIBOSOMAL PEPTIDE SYNTHETASE"/>
    <property type="match status" value="1"/>
</dbReference>
<dbReference type="GO" id="GO:0043041">
    <property type="term" value="P:amino acid activation for nonribosomal peptide biosynthetic process"/>
    <property type="evidence" value="ECO:0007669"/>
    <property type="project" value="TreeGrafter"/>
</dbReference>
<keyword evidence="2" id="KW-0596">Phosphopantetheine</keyword>
<dbReference type="SUPFAM" id="SSF56801">
    <property type="entry name" value="Acetyl-CoA synthetase-like"/>
    <property type="match status" value="2"/>
</dbReference>
<dbReference type="InterPro" id="IPR029058">
    <property type="entry name" value="AB_hydrolase_fold"/>
</dbReference>
<gene>
    <name evidence="5" type="ORF">SAMN04487997_2245</name>
</gene>
<reference evidence="5 6" key="1">
    <citation type="submission" date="2016-10" db="EMBL/GenBank/DDBJ databases">
        <authorList>
            <person name="de Groot N.N."/>
        </authorList>
    </citation>
    <scope>NUCLEOTIDE SEQUENCE [LARGE SCALE GENOMIC DNA]</scope>
    <source>
        <strain evidence="5 6">DSM 26515</strain>
    </source>
</reference>
<evidence type="ECO:0000256" key="2">
    <source>
        <dbReference type="ARBA" id="ARBA00022450"/>
    </source>
</evidence>
<keyword evidence="6" id="KW-1185">Reference proteome</keyword>
<dbReference type="Gene3D" id="2.30.38.10">
    <property type="entry name" value="Luciferase, Domain 3"/>
    <property type="match status" value="2"/>
</dbReference>
<dbReference type="Pfam" id="PF13193">
    <property type="entry name" value="AMP-binding_C"/>
    <property type="match status" value="2"/>
</dbReference>
<dbReference type="SUPFAM" id="SSF47336">
    <property type="entry name" value="ACP-like"/>
    <property type="match status" value="2"/>
</dbReference>
<dbReference type="EMBL" id="FNYC01000004">
    <property type="protein sequence ID" value="SEJ02678.1"/>
    <property type="molecule type" value="Genomic_DNA"/>
</dbReference>
<dbReference type="NCBIfam" id="TIGR01733">
    <property type="entry name" value="AA-adenyl-dom"/>
    <property type="match status" value="2"/>
</dbReference>